<dbReference type="PATRIC" id="fig|1246626.3.peg.3879"/>
<comment type="function">
    <text evidence="1">Regulates expression of the glpD operon. In the presence of glycerol 3-phosphate (G3P) causes antitermination of transcription of glpD at the inverted repeat of the leader region to enhance its transcription. Binds and stabilizes glpD leader mRNA.</text>
</comment>
<keyword evidence="1" id="KW-0694">RNA-binding</keyword>
<keyword evidence="1" id="KW-0805">Transcription regulation</keyword>
<dbReference type="InterPro" id="IPR006699">
    <property type="entry name" value="GlpP"/>
</dbReference>
<dbReference type="SUPFAM" id="SSF110391">
    <property type="entry name" value="GlpP-like"/>
    <property type="match status" value="1"/>
</dbReference>
<dbReference type="STRING" id="1246626.BleG1_3882"/>
<evidence type="ECO:0000313" key="2">
    <source>
        <dbReference type="EMBL" id="AIC96429.1"/>
    </source>
</evidence>
<dbReference type="HOGENOM" id="CLU_111516_0_1_9"/>
<gene>
    <name evidence="2" type="ORF">BleG1_3882</name>
</gene>
<dbReference type="KEGG" id="ble:BleG1_3882"/>
<dbReference type="GO" id="GO:0001072">
    <property type="term" value="F:transcription antitermination factor activity, RNA binding"/>
    <property type="evidence" value="ECO:0007669"/>
    <property type="project" value="TreeGrafter"/>
</dbReference>
<sequence>MFDGQQLLPAVNNMKDFERVMKEERTYFVVLDVHLSLLAKMKKLSKEAGKKMLLHADLVQGLKSDRYAAEFICQTIRPTGVISTRANMLKTAKKNNILAIQRIFLLDTMALKTSYQQVEEVKPDVLEVLPGVLPDYIKKVRQETGIDVIAGGLITTADDIETALQAGARAVTTSRKELWD</sequence>
<dbReference type="Proteomes" id="UP000027142">
    <property type="component" value="Chromosome"/>
</dbReference>
<name>A0A060M8L4_9BACI</name>
<dbReference type="GO" id="GO:0045893">
    <property type="term" value="P:positive regulation of DNA-templated transcription"/>
    <property type="evidence" value="ECO:0007669"/>
    <property type="project" value="TreeGrafter"/>
</dbReference>
<evidence type="ECO:0000313" key="3">
    <source>
        <dbReference type="Proteomes" id="UP000027142"/>
    </source>
</evidence>
<organism evidence="2 3">
    <name type="scientific">Shouchella lehensis G1</name>
    <dbReference type="NCBI Taxonomy" id="1246626"/>
    <lineage>
        <taxon>Bacteria</taxon>
        <taxon>Bacillati</taxon>
        <taxon>Bacillota</taxon>
        <taxon>Bacilli</taxon>
        <taxon>Bacillales</taxon>
        <taxon>Bacillaceae</taxon>
        <taxon>Shouchella</taxon>
    </lineage>
</organism>
<dbReference type="PANTHER" id="PTHR35787:SF1">
    <property type="entry name" value="GLYCEROL UPTAKE OPERON ANTITERMINATOR REGULATORY PROTEIN"/>
    <property type="match status" value="1"/>
</dbReference>
<dbReference type="RefSeq" id="WP_038484472.1">
    <property type="nucleotide sequence ID" value="NZ_CP003923.1"/>
</dbReference>
<dbReference type="Pfam" id="PF04309">
    <property type="entry name" value="G3P_antiterm"/>
    <property type="match status" value="1"/>
</dbReference>
<dbReference type="GO" id="GO:0003723">
    <property type="term" value="F:RNA binding"/>
    <property type="evidence" value="ECO:0007669"/>
    <property type="project" value="UniProtKB-KW"/>
</dbReference>
<dbReference type="OrthoDB" id="9799580at2"/>
<keyword evidence="1" id="KW-0804">Transcription</keyword>
<dbReference type="GO" id="GO:0006071">
    <property type="term" value="P:glycerol metabolic process"/>
    <property type="evidence" value="ECO:0007669"/>
    <property type="project" value="UniProtKB-UniRule"/>
</dbReference>
<dbReference type="EMBL" id="CP003923">
    <property type="protein sequence ID" value="AIC96429.1"/>
    <property type="molecule type" value="Genomic_DNA"/>
</dbReference>
<dbReference type="InterPro" id="IPR013785">
    <property type="entry name" value="Aldolase_TIM"/>
</dbReference>
<dbReference type="eggNOG" id="COG1954">
    <property type="taxonomic scope" value="Bacteria"/>
</dbReference>
<proteinExistence type="predicted"/>
<dbReference type="Gene3D" id="3.20.20.70">
    <property type="entry name" value="Aldolase class I"/>
    <property type="match status" value="1"/>
</dbReference>
<evidence type="ECO:0000256" key="1">
    <source>
        <dbReference type="PIRNR" id="PIRNR016897"/>
    </source>
</evidence>
<dbReference type="PIRSF" id="PIRSF016897">
    <property type="entry name" value="GlpP"/>
    <property type="match status" value="1"/>
</dbReference>
<dbReference type="PANTHER" id="PTHR35787">
    <property type="entry name" value="GLYCEROL UPTAKE OPERON ANTITERMINATOR REGULATORY PROTEIN"/>
    <property type="match status" value="1"/>
</dbReference>
<keyword evidence="1" id="KW-0319">Glycerol metabolism</keyword>
<keyword evidence="3" id="KW-1185">Reference proteome</keyword>
<dbReference type="AlphaFoldDB" id="A0A060M8L4"/>
<accession>A0A060M8L4</accession>
<reference evidence="2 3" key="1">
    <citation type="journal article" date="2014" name="Gene">
        <title>A comparative genomic analysis of the alkalitolerant soil bacterium Bacillus lehensis G1.</title>
        <authorList>
            <person name="Noor Y.M."/>
            <person name="Samsulrizal N.H."/>
            <person name="Jema'on N.A."/>
            <person name="Low K.O."/>
            <person name="Ramli A.N."/>
            <person name="Alias N.I."/>
            <person name="Damis S.I."/>
            <person name="Fuzi S.F."/>
            <person name="Isa M.N."/>
            <person name="Murad A.M."/>
            <person name="Raih M.F."/>
            <person name="Bakar F.D."/>
            <person name="Najimudin N."/>
            <person name="Mahadi N.M."/>
            <person name="Illias R.M."/>
        </authorList>
    </citation>
    <scope>NUCLEOTIDE SEQUENCE [LARGE SCALE GENOMIC DNA]</scope>
    <source>
        <strain evidence="2 3">G1</strain>
    </source>
</reference>
<protein>
    <recommendedName>
        <fullName evidence="1">Glycerol uptake operon antiterminator regulatory protein</fullName>
    </recommendedName>
</protein>